<protein>
    <recommendedName>
        <fullName evidence="3">Teichuronopeptide biosynthesis TupA-like protein</fullName>
    </recommendedName>
</protein>
<proteinExistence type="predicted"/>
<dbReference type="InterPro" id="IPR029465">
    <property type="entry name" value="ATPgrasp_TupA"/>
</dbReference>
<dbReference type="Pfam" id="PF14305">
    <property type="entry name" value="ATPgrasp_TupA"/>
    <property type="match status" value="1"/>
</dbReference>
<reference evidence="1 2" key="1">
    <citation type="submission" date="2020-12" db="EMBL/GenBank/DDBJ databases">
        <title>Genomic Analysis and Response surface optimization of nitrogen-fixing conditions for A. chroococcum strain HR1, Isolation from rhizosphere soil.</title>
        <authorList>
            <person name="Li J."/>
            <person name="Yang H."/>
            <person name="Liu H."/>
            <person name="Wang C."/>
            <person name="Tian Y."/>
            <person name="Lu X.Y."/>
        </authorList>
    </citation>
    <scope>NUCLEOTIDE SEQUENCE [LARGE SCALE GENOMIC DNA]</scope>
    <source>
        <strain evidence="1 2">HR1</strain>
    </source>
</reference>
<dbReference type="AlphaFoldDB" id="A0AAP9YAJ4"/>
<evidence type="ECO:0000313" key="1">
    <source>
        <dbReference type="EMBL" id="QQE87158.1"/>
    </source>
</evidence>
<dbReference type="SUPFAM" id="SSF56059">
    <property type="entry name" value="Glutathione synthetase ATP-binding domain-like"/>
    <property type="match status" value="1"/>
</dbReference>
<name>A0AAP9YAJ4_9GAMM</name>
<organism evidence="1 2">
    <name type="scientific">Azotobacter chroococcum</name>
    <dbReference type="NCBI Taxonomy" id="353"/>
    <lineage>
        <taxon>Bacteria</taxon>
        <taxon>Pseudomonadati</taxon>
        <taxon>Pseudomonadota</taxon>
        <taxon>Gammaproteobacteria</taxon>
        <taxon>Pseudomonadales</taxon>
        <taxon>Pseudomonadaceae</taxon>
        <taxon>Azotobacter</taxon>
    </lineage>
</organism>
<dbReference type="RefSeq" id="WP_198866169.1">
    <property type="nucleotide sequence ID" value="NZ_CP066310.1"/>
</dbReference>
<dbReference type="EMBL" id="CP066310">
    <property type="protein sequence ID" value="QQE87158.1"/>
    <property type="molecule type" value="Genomic_DNA"/>
</dbReference>
<gene>
    <name evidence="1" type="ORF">GKQ51_12580</name>
</gene>
<dbReference type="Proteomes" id="UP000596192">
    <property type="component" value="Chromosome"/>
</dbReference>
<evidence type="ECO:0000313" key="2">
    <source>
        <dbReference type="Proteomes" id="UP000596192"/>
    </source>
</evidence>
<evidence type="ECO:0008006" key="3">
    <source>
        <dbReference type="Google" id="ProtNLM"/>
    </source>
</evidence>
<accession>A0AAP9YAJ4</accession>
<sequence length="323" mass="37566">MPSIKASLREVLPYKALIFHRKAQKLLDLILPEPIFYQRRYFILHGKFCSFKEPRRFSEKIFHRMRYPSPIFSILADKVRVRDYIEKTVGNQYLVPSYLVCEQVTVKTLETLPDSFVMKANHSSGQIRIVTEKHKEDLGALARMANNWLKKDFSRLAREKHYSSIQPKIIFEKALVSNGKPPADYKLNIFNGAPDSPPYVFIQVMQGRFEKKLTQNLFLEDWSIAPFNRARAQKKPSHDPHLFTRPKELPEMLDIAKRLSAPFGYLRVDCYRHDGNIYVGELTVTPAAGDYRFLPPEWDLILGSKFGWPERLPQPDQLGISNI</sequence>